<proteinExistence type="inferred from homology"/>
<comment type="caution">
    <text evidence="5">The sequence shown here is derived from an EMBL/GenBank/DDBJ whole genome shotgun (WGS) entry which is preliminary data.</text>
</comment>
<dbReference type="PROSITE" id="PS51375">
    <property type="entry name" value="PPR"/>
    <property type="match status" value="1"/>
</dbReference>
<dbReference type="InterPro" id="IPR046848">
    <property type="entry name" value="E_motif"/>
</dbReference>
<comment type="similarity">
    <text evidence="1">Belongs to the PPR family. PCMP-H subfamily.</text>
</comment>
<dbReference type="EMBL" id="JAVXUP010000497">
    <property type="protein sequence ID" value="KAK3026537.1"/>
    <property type="molecule type" value="Genomic_DNA"/>
</dbReference>
<sequence length="485" mass="54411">MLNTTRPPSRLSKYLYQRQQPQRNQPFVPFSQLQQQKLLQFKLISLLHNCTSLTHIKQVHAHTVRKGLGQCCFVVTKLIRILIKFDASMDPYPLLIFKQVKRPNPFLYTALIRGYAQQGPLSMAVYFYNRMRTDGVGPVSFTFSALLKACTAALDVNLGMQIHRQVISIGGVTPSADHYTCMVDILGRAGRLDEALTLAKSMPVEPHGGVWGALLGACRIHGNPDVAEIAANYLFELEPNGIGNYILLSNIYASAGRWEDVIRVRKLMRVKGLKKIPACSWVEGEKGLIHEFFAGDMTHPRSTEIMHTLEDLMDKLKLCGYWPNLSSLPYNMNDEDKKQILMTHSEKLALAYGLLTTSAGCTITIMKNIRICEDCHLLMCGASQITGREIVVRDNMRFHHFRDGTCSCTNFWDSDAQAKGTSYSSIIRVDFSSFVESTISEMRTVVFHVHCFFSKSLKHGVVIPSVSGPGKMRIKNLLQAGAFSK</sequence>
<dbReference type="AlphaFoldDB" id="A0AA89B6P2"/>
<dbReference type="GO" id="GO:0008270">
    <property type="term" value="F:zinc ion binding"/>
    <property type="evidence" value="ECO:0007669"/>
    <property type="project" value="InterPro"/>
</dbReference>
<dbReference type="NCBIfam" id="TIGR00756">
    <property type="entry name" value="PPR"/>
    <property type="match status" value="2"/>
</dbReference>
<dbReference type="Gene3D" id="1.25.40.10">
    <property type="entry name" value="Tetratricopeptide repeat domain"/>
    <property type="match status" value="1"/>
</dbReference>
<dbReference type="Pfam" id="PF14432">
    <property type="entry name" value="DYW_deaminase"/>
    <property type="match status" value="1"/>
</dbReference>
<feature type="repeat" description="PPR" evidence="3">
    <location>
        <begin position="104"/>
        <end position="138"/>
    </location>
</feature>
<name>A0AA89B6P2_9ASTE</name>
<evidence type="ECO:0000256" key="3">
    <source>
        <dbReference type="PROSITE-ProRule" id="PRU00708"/>
    </source>
</evidence>
<protein>
    <recommendedName>
        <fullName evidence="4">DYW domain-containing protein</fullName>
    </recommendedName>
</protein>
<dbReference type="InterPro" id="IPR002885">
    <property type="entry name" value="PPR_rpt"/>
</dbReference>
<dbReference type="InterPro" id="IPR046849">
    <property type="entry name" value="E2_motif"/>
</dbReference>
<dbReference type="Pfam" id="PF20431">
    <property type="entry name" value="E_motif"/>
    <property type="match status" value="1"/>
</dbReference>
<dbReference type="GO" id="GO:0009451">
    <property type="term" value="P:RNA modification"/>
    <property type="evidence" value="ECO:0007669"/>
    <property type="project" value="InterPro"/>
</dbReference>
<dbReference type="PANTHER" id="PTHR47926">
    <property type="entry name" value="PENTATRICOPEPTIDE REPEAT-CONTAINING PROTEIN"/>
    <property type="match status" value="1"/>
</dbReference>
<evidence type="ECO:0000313" key="5">
    <source>
        <dbReference type="EMBL" id="KAK3026537.1"/>
    </source>
</evidence>
<dbReference type="Pfam" id="PF01535">
    <property type="entry name" value="PPR"/>
    <property type="match status" value="1"/>
</dbReference>
<dbReference type="FunFam" id="1.25.40.10:FF:000090">
    <property type="entry name" value="Pentatricopeptide repeat-containing protein, chloroplastic"/>
    <property type="match status" value="1"/>
</dbReference>
<dbReference type="GO" id="GO:0003723">
    <property type="term" value="F:RNA binding"/>
    <property type="evidence" value="ECO:0007669"/>
    <property type="project" value="InterPro"/>
</dbReference>
<evidence type="ECO:0000256" key="2">
    <source>
        <dbReference type="ARBA" id="ARBA00022737"/>
    </source>
</evidence>
<keyword evidence="2" id="KW-0677">Repeat</keyword>
<evidence type="ECO:0000256" key="1">
    <source>
        <dbReference type="ARBA" id="ARBA00006643"/>
    </source>
</evidence>
<dbReference type="InterPro" id="IPR046960">
    <property type="entry name" value="PPR_At4g14850-like_plant"/>
</dbReference>
<feature type="domain" description="DYW" evidence="4">
    <location>
        <begin position="320"/>
        <end position="412"/>
    </location>
</feature>
<evidence type="ECO:0000259" key="4">
    <source>
        <dbReference type="Pfam" id="PF14432"/>
    </source>
</evidence>
<evidence type="ECO:0000313" key="6">
    <source>
        <dbReference type="Proteomes" id="UP001188597"/>
    </source>
</evidence>
<reference evidence="5" key="1">
    <citation type="submission" date="2022-12" db="EMBL/GenBank/DDBJ databases">
        <title>Draft genome assemblies for two species of Escallonia (Escalloniales).</title>
        <authorList>
            <person name="Chanderbali A."/>
            <person name="Dervinis C."/>
            <person name="Anghel I."/>
            <person name="Soltis D."/>
            <person name="Soltis P."/>
            <person name="Zapata F."/>
        </authorList>
    </citation>
    <scope>NUCLEOTIDE SEQUENCE</scope>
    <source>
        <strain evidence="5">UCBG64.0493</strain>
        <tissue evidence="5">Leaf</tissue>
    </source>
</reference>
<dbReference type="Pfam" id="PF20430">
    <property type="entry name" value="Eplus_motif"/>
    <property type="match status" value="1"/>
</dbReference>
<dbReference type="Proteomes" id="UP001188597">
    <property type="component" value="Unassembled WGS sequence"/>
</dbReference>
<keyword evidence="6" id="KW-1185">Reference proteome</keyword>
<organism evidence="5 6">
    <name type="scientific">Escallonia herrerae</name>
    <dbReference type="NCBI Taxonomy" id="1293975"/>
    <lineage>
        <taxon>Eukaryota</taxon>
        <taxon>Viridiplantae</taxon>
        <taxon>Streptophyta</taxon>
        <taxon>Embryophyta</taxon>
        <taxon>Tracheophyta</taxon>
        <taxon>Spermatophyta</taxon>
        <taxon>Magnoliopsida</taxon>
        <taxon>eudicotyledons</taxon>
        <taxon>Gunneridae</taxon>
        <taxon>Pentapetalae</taxon>
        <taxon>asterids</taxon>
        <taxon>campanulids</taxon>
        <taxon>Escalloniales</taxon>
        <taxon>Escalloniaceae</taxon>
        <taxon>Escallonia</taxon>
    </lineage>
</organism>
<dbReference type="InterPro" id="IPR032867">
    <property type="entry name" value="DYW_dom"/>
</dbReference>
<accession>A0AA89B6P2</accession>
<dbReference type="Pfam" id="PF13041">
    <property type="entry name" value="PPR_2"/>
    <property type="match status" value="1"/>
</dbReference>
<dbReference type="PANTHER" id="PTHR47926:SF523">
    <property type="entry name" value="DYW DOMAIN-CONTAINING PROTEIN"/>
    <property type="match status" value="1"/>
</dbReference>
<gene>
    <name evidence="5" type="ORF">RJ639_041834</name>
</gene>
<dbReference type="InterPro" id="IPR011990">
    <property type="entry name" value="TPR-like_helical_dom_sf"/>
</dbReference>